<organism evidence="2 3">
    <name type="scientific">Kolteria novifilia</name>
    <dbReference type="NCBI Taxonomy" id="2527975"/>
    <lineage>
        <taxon>Bacteria</taxon>
        <taxon>Pseudomonadati</taxon>
        <taxon>Planctomycetota</taxon>
        <taxon>Planctomycetia</taxon>
        <taxon>Kolteriales</taxon>
        <taxon>Kolteriaceae</taxon>
        <taxon>Kolteria</taxon>
    </lineage>
</organism>
<dbReference type="Proteomes" id="UP000317093">
    <property type="component" value="Chromosome"/>
</dbReference>
<evidence type="ECO:0000313" key="2">
    <source>
        <dbReference type="EMBL" id="QDU60532.1"/>
    </source>
</evidence>
<protein>
    <recommendedName>
        <fullName evidence="1">Helicase XPB/Ssl2 N-terminal domain-containing protein</fullName>
    </recommendedName>
</protein>
<proteinExistence type="predicted"/>
<dbReference type="Pfam" id="PF13625">
    <property type="entry name" value="Helicase_C_3"/>
    <property type="match status" value="1"/>
</dbReference>
<reference evidence="2 3" key="1">
    <citation type="submission" date="2019-02" db="EMBL/GenBank/DDBJ databases">
        <title>Deep-cultivation of Planctomycetes and their phenomic and genomic characterization uncovers novel biology.</title>
        <authorList>
            <person name="Wiegand S."/>
            <person name="Jogler M."/>
            <person name="Boedeker C."/>
            <person name="Pinto D."/>
            <person name="Vollmers J."/>
            <person name="Rivas-Marin E."/>
            <person name="Kohn T."/>
            <person name="Peeters S.H."/>
            <person name="Heuer A."/>
            <person name="Rast P."/>
            <person name="Oberbeckmann S."/>
            <person name="Bunk B."/>
            <person name="Jeske O."/>
            <person name="Meyerdierks A."/>
            <person name="Storesund J.E."/>
            <person name="Kallscheuer N."/>
            <person name="Luecker S."/>
            <person name="Lage O.M."/>
            <person name="Pohl T."/>
            <person name="Merkel B.J."/>
            <person name="Hornburger P."/>
            <person name="Mueller R.-W."/>
            <person name="Bruemmer F."/>
            <person name="Labrenz M."/>
            <person name="Spormann A.M."/>
            <person name="Op den Camp H."/>
            <person name="Overmann J."/>
            <person name="Amann R."/>
            <person name="Jetten M.S.M."/>
            <person name="Mascher T."/>
            <person name="Medema M.H."/>
            <person name="Devos D.P."/>
            <person name="Kaster A.-K."/>
            <person name="Ovreas L."/>
            <person name="Rohde M."/>
            <person name="Galperin M.Y."/>
            <person name="Jogler C."/>
        </authorList>
    </citation>
    <scope>NUCLEOTIDE SEQUENCE [LARGE SCALE GENOMIC DNA]</scope>
    <source>
        <strain evidence="2 3">Pan216</strain>
    </source>
</reference>
<keyword evidence="3" id="KW-1185">Reference proteome</keyword>
<dbReference type="AlphaFoldDB" id="A0A518B0R3"/>
<name>A0A518B0R3_9BACT</name>
<gene>
    <name evidence="2" type="ORF">Pan216_13740</name>
</gene>
<dbReference type="InterPro" id="IPR032830">
    <property type="entry name" value="XPB/Ssl2_N"/>
</dbReference>
<sequence length="727" mass="80524">MIAAKSDDHRPWLQRYSSDLLERTAERAARFSRSKKAKESSDRLVQALASKRSVGKIIDELDEAAQEALAIFRRSPLIEWRWDHAMRLLGACSIRSPYRAVQSLLTDGLLWMRPSRPGEELTRFEVNDGLPIEALPVITLAAPLSESLPDQASPVKGLVGTEASGSWRAADGWEYPMRLALLWRLATRLPIRRTQQNILFKRDQERIGQNSLLEAPFVDTPEACDQLGMLTYALAVQGGMLDRFCDEQFPTESLADHWPADRNELLLKCLGDLIGVENWNELGEETPTGPFASEMASARFLVLYWLGSLPPEQGASVEQLASKLEQCHPPWTETGERIGPLRQEETRARLARKWIRKFVFGSLYQTGAVEILQTGDGEDLARLSPWGKRFLGEEVELPELPAFPGTLLAQPNHEVVVYRQGLSVELLRRLAVFCEPKTLGAALTYEISADSVYIGLEAGLSADTMIETLEQYGGREIPTGLSTSIRTWAERRERIRVFPRCSLYEFSSKSDLDDAVERGLEGTAITDRILLVAGDAGATLKNLRITSSRNYSVGSEPCVNVDADGITLHIDLAKSDLLLETELRRFADSVERESGEGPKTFRLTSKSLGRALDQGLSISFLEEWFRRRTGESPPPSAQLLFRCAARAEVEIKSLVVLRTDDEMLADGLLQHPATAACFQSRLGPKALVVEPEKSAELTGALEALGVDISGEGRLVRGGLPSDSESTA</sequence>
<evidence type="ECO:0000313" key="3">
    <source>
        <dbReference type="Proteomes" id="UP000317093"/>
    </source>
</evidence>
<accession>A0A518B0R3</accession>
<dbReference type="RefSeq" id="WP_145256517.1">
    <property type="nucleotide sequence ID" value="NZ_CP036279.1"/>
</dbReference>
<feature type="domain" description="Helicase XPB/Ssl2 N-terminal" evidence="1">
    <location>
        <begin position="407"/>
        <end position="498"/>
    </location>
</feature>
<dbReference type="OrthoDB" id="237746at2"/>
<dbReference type="KEGG" id="knv:Pan216_13740"/>
<dbReference type="EMBL" id="CP036279">
    <property type="protein sequence ID" value="QDU60532.1"/>
    <property type="molecule type" value="Genomic_DNA"/>
</dbReference>
<evidence type="ECO:0000259" key="1">
    <source>
        <dbReference type="Pfam" id="PF13625"/>
    </source>
</evidence>